<dbReference type="AlphaFoldDB" id="A0A410QD40"/>
<evidence type="ECO:0000313" key="2">
    <source>
        <dbReference type="EMBL" id="QAT61774.1"/>
    </source>
</evidence>
<keyword evidence="1" id="KW-0472">Membrane</keyword>
<evidence type="ECO:0000313" key="3">
    <source>
        <dbReference type="Proteomes" id="UP000287969"/>
    </source>
</evidence>
<feature type="transmembrane region" description="Helical" evidence="1">
    <location>
        <begin position="6"/>
        <end position="24"/>
    </location>
</feature>
<dbReference type="PIRSF" id="PIRSF021435">
    <property type="entry name" value="SpoIIIAB"/>
    <property type="match status" value="1"/>
</dbReference>
<keyword evidence="1" id="KW-0812">Transmembrane</keyword>
<organism evidence="2 3">
    <name type="scientific">Acidilutibacter cellobiosedens</name>
    <dbReference type="NCBI Taxonomy" id="2507161"/>
    <lineage>
        <taxon>Bacteria</taxon>
        <taxon>Bacillati</taxon>
        <taxon>Bacillota</taxon>
        <taxon>Tissierellia</taxon>
        <taxon>Tissierellales</taxon>
        <taxon>Acidilutibacteraceae</taxon>
        <taxon>Acidilutibacter</taxon>
    </lineage>
</organism>
<evidence type="ECO:0000256" key="1">
    <source>
        <dbReference type="SAM" id="Phobius"/>
    </source>
</evidence>
<keyword evidence="3" id="KW-1185">Reference proteome</keyword>
<proteinExistence type="predicted"/>
<accession>A0A410QD40</accession>
<sequence>MIILRIIGSLLIVTSSSLIGYIYGKKYSDRLNNILHMKNCIRLLETEIIYGANPIPEAFLNIYNKGNKKFSFIFKYIRDYLFQNKNANLLDGFLSVEDVLKEELLFKKEDVEVFLSLGRMLGNSDRSDQEKNFKLIFMEIGNLEEEAREEKEKNEKVYKNLGLLFGVALVIILL</sequence>
<dbReference type="Proteomes" id="UP000287969">
    <property type="component" value="Chromosome"/>
</dbReference>
<gene>
    <name evidence="2" type="ORF">EQM13_09315</name>
</gene>
<dbReference type="OrthoDB" id="1957909at2"/>
<dbReference type="InterPro" id="IPR014198">
    <property type="entry name" value="Spore_III_AB"/>
</dbReference>
<dbReference type="EMBL" id="CP035282">
    <property type="protein sequence ID" value="QAT61774.1"/>
    <property type="molecule type" value="Genomic_DNA"/>
</dbReference>
<keyword evidence="1" id="KW-1133">Transmembrane helix</keyword>
<name>A0A410QD40_9FIRM</name>
<reference evidence="3" key="1">
    <citation type="submission" date="2019-01" db="EMBL/GenBank/DDBJ databases">
        <title>Draft genomes of a novel of Sporanaerobacter strains.</title>
        <authorList>
            <person name="Ma S."/>
        </authorList>
    </citation>
    <scope>NUCLEOTIDE SEQUENCE [LARGE SCALE GENOMIC DNA]</scope>
    <source>
        <strain evidence="3">NJN-17</strain>
    </source>
</reference>
<protein>
    <submittedName>
        <fullName evidence="2">Stage III sporulation protein AB</fullName>
    </submittedName>
</protein>
<dbReference type="KEGG" id="spoa:EQM13_09315"/>
<dbReference type="RefSeq" id="WP_071138607.1">
    <property type="nucleotide sequence ID" value="NZ_CP035282.1"/>
</dbReference>
<dbReference type="Pfam" id="PF09548">
    <property type="entry name" value="Spore_III_AB"/>
    <property type="match status" value="1"/>
</dbReference>